<keyword evidence="9" id="KW-1185">Reference proteome</keyword>
<comment type="similarity">
    <text evidence="6">Belongs to the methyltransferase superfamily. tRNA (adenine-N(6)-)-methyltransferase family.</text>
</comment>
<dbReference type="PANTHER" id="PTHR47739:SF1">
    <property type="entry name" value="TRNA1(VAL) (ADENINE(37)-N6)-METHYLTRANSFERASE"/>
    <property type="match status" value="1"/>
</dbReference>
<dbReference type="CDD" id="cd02440">
    <property type="entry name" value="AdoMet_MTases"/>
    <property type="match status" value="1"/>
</dbReference>
<evidence type="ECO:0000256" key="4">
    <source>
        <dbReference type="ARBA" id="ARBA00022691"/>
    </source>
</evidence>
<keyword evidence="5 6" id="KW-0819">tRNA processing</keyword>
<comment type="function">
    <text evidence="6">Specifically methylates the adenine in position 37 of tRNA(1)(Val) (anticodon cmo5UAC).</text>
</comment>
<dbReference type="EC" id="2.1.1.223" evidence="6"/>
<dbReference type="GO" id="GO:0032259">
    <property type="term" value="P:methylation"/>
    <property type="evidence" value="ECO:0007669"/>
    <property type="project" value="UniProtKB-KW"/>
</dbReference>
<reference evidence="9" key="1">
    <citation type="submission" date="2016-10" db="EMBL/GenBank/DDBJ databases">
        <authorList>
            <person name="Varghese N."/>
            <person name="Submissions S."/>
        </authorList>
    </citation>
    <scope>NUCLEOTIDE SEQUENCE [LARGE SCALE GENOMIC DNA]</scope>
    <source>
        <strain evidence="9">CGMCC 1.10824</strain>
    </source>
</reference>
<sequence>MGFQCRRFYLKDDQCAMKVSTDSLLFGAWVSMGGAERLLDLGTGCGILALMLAQRSAAKVQIDAVELDTAAAQQAVENVLASPWPDKVQVHLGPVETIELPVACYDLIVMNPPYFAGHLVSASAPRQLARQGTGDVWQTWLARANEWLCANGRIALVAPISAELQILSQLEILQLHLKRRCNVRSTPQKPAYLMLLELQTEPVEAVMEELVIRDLQGIYTPAFKSLTQDFYLS</sequence>
<dbReference type="GO" id="GO:0016430">
    <property type="term" value="F:tRNA (adenine-N6)-methyltransferase activity"/>
    <property type="evidence" value="ECO:0007669"/>
    <property type="project" value="UniProtKB-UniRule"/>
</dbReference>
<evidence type="ECO:0000256" key="5">
    <source>
        <dbReference type="ARBA" id="ARBA00022694"/>
    </source>
</evidence>
<evidence type="ECO:0000256" key="6">
    <source>
        <dbReference type="HAMAP-Rule" id="MF_01872"/>
    </source>
</evidence>
<dbReference type="EMBL" id="FMXN01000007">
    <property type="protein sequence ID" value="SDB36835.1"/>
    <property type="molecule type" value="Genomic_DNA"/>
</dbReference>
<dbReference type="STRING" id="1159017.SAMN02927930_01403"/>
<dbReference type="InterPro" id="IPR002052">
    <property type="entry name" value="DNA_methylase_N6_adenine_CS"/>
</dbReference>
<dbReference type="Gene3D" id="3.40.50.150">
    <property type="entry name" value="Vaccinia Virus protein VP39"/>
    <property type="match status" value="1"/>
</dbReference>
<keyword evidence="4 6" id="KW-0949">S-adenosyl-L-methionine</keyword>
<comment type="catalytic activity">
    <reaction evidence="6">
        <text>adenosine(37) in tRNA1(Val) + S-adenosyl-L-methionine = N(6)-methyladenosine(37) in tRNA1(Val) + S-adenosyl-L-homocysteine + H(+)</text>
        <dbReference type="Rhea" id="RHEA:43160"/>
        <dbReference type="Rhea" id="RHEA-COMP:10369"/>
        <dbReference type="Rhea" id="RHEA-COMP:10370"/>
        <dbReference type="ChEBI" id="CHEBI:15378"/>
        <dbReference type="ChEBI" id="CHEBI:57856"/>
        <dbReference type="ChEBI" id="CHEBI:59789"/>
        <dbReference type="ChEBI" id="CHEBI:74411"/>
        <dbReference type="ChEBI" id="CHEBI:74449"/>
        <dbReference type="EC" id="2.1.1.223"/>
    </reaction>
</comment>
<dbReference type="Proteomes" id="UP000199626">
    <property type="component" value="Unassembled WGS sequence"/>
</dbReference>
<dbReference type="PRINTS" id="PR00507">
    <property type="entry name" value="N12N6MTFRASE"/>
</dbReference>
<dbReference type="RefSeq" id="WP_176754943.1">
    <property type="nucleotide sequence ID" value="NZ_FMXN01000007.1"/>
</dbReference>
<dbReference type="Pfam" id="PF05175">
    <property type="entry name" value="MTS"/>
    <property type="match status" value="1"/>
</dbReference>
<dbReference type="InterPro" id="IPR050210">
    <property type="entry name" value="tRNA_Adenine-N(6)_MTase"/>
</dbReference>
<dbReference type="InterPro" id="IPR007848">
    <property type="entry name" value="Small_mtfrase_dom"/>
</dbReference>
<keyword evidence="3 6" id="KW-0808">Transferase</keyword>
<dbReference type="PANTHER" id="PTHR47739">
    <property type="entry name" value="TRNA1(VAL) (ADENINE(37)-N6)-METHYLTRANSFERASE"/>
    <property type="match status" value="1"/>
</dbReference>
<dbReference type="InterPro" id="IPR022882">
    <property type="entry name" value="tRNA_adenine-N6_MeTrfase"/>
</dbReference>
<dbReference type="SUPFAM" id="SSF53335">
    <property type="entry name" value="S-adenosyl-L-methionine-dependent methyltransferases"/>
    <property type="match status" value="1"/>
</dbReference>
<comment type="subcellular location">
    <subcellularLocation>
        <location evidence="6">Cytoplasm</location>
    </subcellularLocation>
</comment>
<dbReference type="GO" id="GO:0003676">
    <property type="term" value="F:nucleic acid binding"/>
    <property type="evidence" value="ECO:0007669"/>
    <property type="project" value="InterPro"/>
</dbReference>
<organism evidence="8 9">
    <name type="scientific">Pseudidiomarina indica</name>
    <dbReference type="NCBI Taxonomy" id="1159017"/>
    <lineage>
        <taxon>Bacteria</taxon>
        <taxon>Pseudomonadati</taxon>
        <taxon>Pseudomonadota</taxon>
        <taxon>Gammaproteobacteria</taxon>
        <taxon>Alteromonadales</taxon>
        <taxon>Idiomarinaceae</taxon>
        <taxon>Pseudidiomarina</taxon>
    </lineage>
</organism>
<proteinExistence type="inferred from homology"/>
<feature type="domain" description="Methyltransferase small" evidence="7">
    <location>
        <begin position="35"/>
        <end position="158"/>
    </location>
</feature>
<keyword evidence="2 6" id="KW-0489">Methyltransferase</keyword>
<dbReference type="InterPro" id="IPR029063">
    <property type="entry name" value="SAM-dependent_MTases_sf"/>
</dbReference>
<accession>A0A1G6CVW8</accession>
<dbReference type="HAMAP" id="MF_01872">
    <property type="entry name" value="tRNA_methyltr_YfiC"/>
    <property type="match status" value="1"/>
</dbReference>
<dbReference type="AlphaFoldDB" id="A0A1G6CVW8"/>
<protein>
    <recommendedName>
        <fullName evidence="6">tRNA1(Val) (adenine(37)-N6)-methyltransferase</fullName>
        <ecNumber evidence="6">2.1.1.223</ecNumber>
    </recommendedName>
    <alternativeName>
        <fullName evidence="6">tRNA m6A37 methyltransferase</fullName>
    </alternativeName>
</protein>
<gene>
    <name evidence="8" type="ORF">SAMN02927930_01403</name>
</gene>
<evidence type="ECO:0000256" key="2">
    <source>
        <dbReference type="ARBA" id="ARBA00022603"/>
    </source>
</evidence>
<evidence type="ECO:0000313" key="9">
    <source>
        <dbReference type="Proteomes" id="UP000199626"/>
    </source>
</evidence>
<evidence type="ECO:0000256" key="3">
    <source>
        <dbReference type="ARBA" id="ARBA00022679"/>
    </source>
</evidence>
<evidence type="ECO:0000313" key="8">
    <source>
        <dbReference type="EMBL" id="SDB36835.1"/>
    </source>
</evidence>
<dbReference type="PROSITE" id="PS00092">
    <property type="entry name" value="N6_MTASE"/>
    <property type="match status" value="1"/>
</dbReference>
<name>A0A1G6CVW8_9GAMM</name>
<dbReference type="GO" id="GO:0005737">
    <property type="term" value="C:cytoplasm"/>
    <property type="evidence" value="ECO:0007669"/>
    <property type="project" value="UniProtKB-SubCell"/>
</dbReference>
<keyword evidence="1 6" id="KW-0963">Cytoplasm</keyword>
<evidence type="ECO:0000259" key="7">
    <source>
        <dbReference type="Pfam" id="PF05175"/>
    </source>
</evidence>
<evidence type="ECO:0000256" key="1">
    <source>
        <dbReference type="ARBA" id="ARBA00022490"/>
    </source>
</evidence>
<dbReference type="GO" id="GO:0008033">
    <property type="term" value="P:tRNA processing"/>
    <property type="evidence" value="ECO:0007669"/>
    <property type="project" value="UniProtKB-UniRule"/>
</dbReference>